<dbReference type="KEGG" id="moz:MoryE10_21670"/>
<gene>
    <name evidence="1" type="ORF">MoryE10_21670</name>
</gene>
<proteinExistence type="predicted"/>
<dbReference type="RefSeq" id="WP_221047039.1">
    <property type="nucleotide sequence ID" value="NZ_AP019782.1"/>
</dbReference>
<keyword evidence="2" id="KW-1185">Reference proteome</keyword>
<organism evidence="1 2">
    <name type="scientific">Methylogaea oryzae</name>
    <dbReference type="NCBI Taxonomy" id="1295382"/>
    <lineage>
        <taxon>Bacteria</taxon>
        <taxon>Pseudomonadati</taxon>
        <taxon>Pseudomonadota</taxon>
        <taxon>Gammaproteobacteria</taxon>
        <taxon>Methylococcales</taxon>
        <taxon>Methylococcaceae</taxon>
        <taxon>Methylogaea</taxon>
    </lineage>
</organism>
<reference evidence="1" key="1">
    <citation type="submission" date="2019-06" db="EMBL/GenBank/DDBJ databases">
        <title>Complete genome sequence of Methylogaea oryzae strain JCM16910.</title>
        <authorList>
            <person name="Asakawa S."/>
        </authorList>
    </citation>
    <scope>NUCLEOTIDE SEQUENCE</scope>
    <source>
        <strain evidence="1">E10</strain>
    </source>
</reference>
<dbReference type="EMBL" id="AP019782">
    <property type="protein sequence ID" value="BBL71561.1"/>
    <property type="molecule type" value="Genomic_DNA"/>
</dbReference>
<evidence type="ECO:0000313" key="1">
    <source>
        <dbReference type="EMBL" id="BBL71561.1"/>
    </source>
</evidence>
<sequence>MALTRREKRKTNPTIMAGGNAIAANTTSPFGEIASGIPSRNMETITKTNGLDIIESVLAKKSFLNLQCIKAATAKATANITIAPVGIEVIADT</sequence>
<evidence type="ECO:0000313" key="2">
    <source>
        <dbReference type="Proteomes" id="UP000824988"/>
    </source>
</evidence>
<name>A0A8D5AIP2_9GAMM</name>
<dbReference type="AlphaFoldDB" id="A0A8D5AIP2"/>
<protein>
    <submittedName>
        <fullName evidence="1">Uncharacterized protein</fullName>
    </submittedName>
</protein>
<dbReference type="Proteomes" id="UP000824988">
    <property type="component" value="Chromosome"/>
</dbReference>
<accession>A0A8D5AIP2</accession>